<organism evidence="1 2">
    <name type="scientific">Entamoeba invadens IP1</name>
    <dbReference type="NCBI Taxonomy" id="370355"/>
    <lineage>
        <taxon>Eukaryota</taxon>
        <taxon>Amoebozoa</taxon>
        <taxon>Evosea</taxon>
        <taxon>Archamoebae</taxon>
        <taxon>Mastigamoebida</taxon>
        <taxon>Entamoebidae</taxon>
        <taxon>Entamoeba</taxon>
    </lineage>
</organism>
<sequence length="508" mass="56783">MLLNVLCWIMVYGQPNPNCSSAFCSECENEVCTKCIDMYVLENGDCIYQEKAHCKEVNITSSLCISCIDEYQKVQGICKEQDGLCSKYSRSDCVECKKGNYQHNITTGVECFNCGGVDKYCLEFDDSKCEKCTLCQEGTVLYEGKCIFAIRDCLKYLSVDVCETCVEGKMKTPSGKCVQGTIEHCKDYVNSTHCRSCLDGFVLRKYPDNYLKIDVDSFYTYYSTQIAETKCLEYKKIEHCSKFSLTEETMCVECEEGYGIDPTYSKCELGSIEGCTTYRRSNYCEECYAGYYLELGKCMVCTESSLQKNTSCVLCKNTIKVVQGECVDTHCQNLNVVDDICVTCEEGYVVDLTKSGTCIKSGNTCIQQVEGKCIQCTTGYYLTSQFTCAQCNKNTCIHCIDSPTTCSLKTTLYQKSITTSCDSYLCSSCNSTTRICLKCWDGSSALNGKCSDISCEIGLSGECVKCSQYTKKSGVPFYYQFVPVDGRCVVDSSSSLFFTFFAIILLML</sequence>
<protein>
    <submittedName>
        <fullName evidence="1">Uncharacterized protein</fullName>
    </submittedName>
</protein>
<evidence type="ECO:0000313" key="2">
    <source>
        <dbReference type="Proteomes" id="UP000014680"/>
    </source>
</evidence>
<dbReference type="Proteomes" id="UP000014680">
    <property type="component" value="Unassembled WGS sequence"/>
</dbReference>
<gene>
    <name evidence="1" type="ORF">EIN_228810</name>
</gene>
<dbReference type="InterPro" id="IPR009030">
    <property type="entry name" value="Growth_fac_rcpt_cys_sf"/>
</dbReference>
<dbReference type="RefSeq" id="XP_004255159.1">
    <property type="nucleotide sequence ID" value="XM_004255111.1"/>
</dbReference>
<dbReference type="SMART" id="SM00261">
    <property type="entry name" value="FU"/>
    <property type="match status" value="3"/>
</dbReference>
<dbReference type="PANTHER" id="PTHR45756:SF1">
    <property type="entry name" value="PROTEIN KINASE DOMAIN CONTAINING PROTEIN"/>
    <property type="match status" value="1"/>
</dbReference>
<dbReference type="EMBL" id="KB206756">
    <property type="protein sequence ID" value="ELP88388.1"/>
    <property type="molecule type" value="Genomic_DNA"/>
</dbReference>
<dbReference type="AlphaFoldDB" id="A0A0A1U8S7"/>
<dbReference type="GeneID" id="14887179"/>
<dbReference type="KEGG" id="eiv:EIN_228810"/>
<dbReference type="InterPro" id="IPR053215">
    <property type="entry name" value="TKL_Ser/Thr_kinase"/>
</dbReference>
<keyword evidence="2" id="KW-1185">Reference proteome</keyword>
<proteinExistence type="predicted"/>
<dbReference type="PANTHER" id="PTHR45756">
    <property type="entry name" value="PALMITOYLTRANSFERASE"/>
    <property type="match status" value="1"/>
</dbReference>
<dbReference type="OrthoDB" id="300641at2759"/>
<reference evidence="1 2" key="1">
    <citation type="submission" date="2012-10" db="EMBL/GenBank/DDBJ databases">
        <authorList>
            <person name="Zafar N."/>
            <person name="Inman J."/>
            <person name="Hall N."/>
            <person name="Lorenzi H."/>
            <person name="Caler E."/>
        </authorList>
    </citation>
    <scope>NUCLEOTIDE SEQUENCE [LARGE SCALE GENOMIC DNA]</scope>
    <source>
        <strain evidence="1 2">IP1</strain>
    </source>
</reference>
<dbReference type="InterPro" id="IPR006212">
    <property type="entry name" value="Furin_repeat"/>
</dbReference>
<dbReference type="VEuPathDB" id="AmoebaDB:EIN_228810"/>
<name>A0A0A1U8S7_ENTIV</name>
<accession>A0A0A1U8S7</accession>
<dbReference type="SUPFAM" id="SSF57184">
    <property type="entry name" value="Growth factor receptor domain"/>
    <property type="match status" value="2"/>
</dbReference>
<evidence type="ECO:0000313" key="1">
    <source>
        <dbReference type="EMBL" id="ELP88388.1"/>
    </source>
</evidence>